<dbReference type="GO" id="GO:0004674">
    <property type="term" value="F:protein serine/threonine kinase activity"/>
    <property type="evidence" value="ECO:0007669"/>
    <property type="project" value="UniProtKB-KW"/>
</dbReference>
<dbReference type="PANTHER" id="PTHR47634:SF9">
    <property type="entry name" value="PROTEIN KINASE DOMAIN-CONTAINING PROTEIN-RELATED"/>
    <property type="match status" value="1"/>
</dbReference>
<evidence type="ECO:0000256" key="10">
    <source>
        <dbReference type="RuleBase" id="RU000304"/>
    </source>
</evidence>
<dbReference type="PANTHER" id="PTHR47634">
    <property type="entry name" value="PROTEIN KINASE DOMAIN-CONTAINING PROTEIN-RELATED"/>
    <property type="match status" value="1"/>
</dbReference>
<sequence>MISTCQINFSASQLEYDDGELMFTLTSHGVSTPFKPALPKDFSNVPYQTIDTSKSIEEERLPFYEHEQFYPVHIGEVFNSRYQVVGKLGYGAYSTVWLCHDLVRHRYSAMKISTQLRRFPEKKRAELVAYNHLQKLDSSHPGTVHIRKLYDSFEISGPHGSHQCLIQQPMHLSILEMMDLNPEPLNAPLLRMILKRLLKVLDFLHTEAGMVHTDLKADNLMLTVEDNSMLEDFEKIELESPTPRKVIDGTRSIYRSRYFTRPKNGDWGYPMLCDFGEARIGTIHHTGMTVQPHIYRAPEVTLEMPWGPAVDIWNLATLIWDLFEGRHLFNGVTDRDGDYDPFAHMAQITGFLGPPPKEFIQRSKTISQVFDANGKWVADHYEKVPSVSLEDVETRLEGQDKELFLKFIRSMLEWLPEDRKTAKELLDDPWLNIE</sequence>
<dbReference type="InterPro" id="IPR051334">
    <property type="entry name" value="SRPK"/>
</dbReference>
<dbReference type="PROSITE" id="PS00107">
    <property type="entry name" value="PROTEIN_KINASE_ATP"/>
    <property type="match status" value="1"/>
</dbReference>
<dbReference type="HOGENOM" id="CLU_000288_81_1_1"/>
<dbReference type="InterPro" id="IPR011009">
    <property type="entry name" value="Kinase-like_dom_sf"/>
</dbReference>
<dbReference type="RefSeq" id="XP_002842766.1">
    <property type="nucleotide sequence ID" value="XM_002842720.1"/>
</dbReference>
<keyword evidence="13" id="KW-1185">Reference proteome</keyword>
<organism evidence="12 13">
    <name type="scientific">Arthroderma otae (strain ATCC MYA-4605 / CBS 113480)</name>
    <name type="common">Microsporum canis</name>
    <dbReference type="NCBI Taxonomy" id="554155"/>
    <lineage>
        <taxon>Eukaryota</taxon>
        <taxon>Fungi</taxon>
        <taxon>Dikarya</taxon>
        <taxon>Ascomycota</taxon>
        <taxon>Pezizomycotina</taxon>
        <taxon>Eurotiomycetes</taxon>
        <taxon>Eurotiomycetidae</taxon>
        <taxon>Onygenales</taxon>
        <taxon>Arthrodermataceae</taxon>
        <taxon>Microsporum</taxon>
    </lineage>
</organism>
<keyword evidence="5 12" id="KW-0418">Kinase</keyword>
<dbReference type="Gene3D" id="3.30.200.20">
    <property type="entry name" value="Phosphorylase Kinase, domain 1"/>
    <property type="match status" value="1"/>
</dbReference>
<dbReference type="GeneID" id="9223978"/>
<name>C5G0X5_ARTOC</name>
<dbReference type="STRING" id="554155.C5G0X5"/>
<evidence type="ECO:0000256" key="7">
    <source>
        <dbReference type="ARBA" id="ARBA00047899"/>
    </source>
</evidence>
<dbReference type="SMART" id="SM00220">
    <property type="entry name" value="S_TKc"/>
    <property type="match status" value="1"/>
</dbReference>
<comment type="catalytic activity">
    <reaction evidence="8">
        <text>L-seryl-[protein] + ATP = O-phospho-L-seryl-[protein] + ADP + H(+)</text>
        <dbReference type="Rhea" id="RHEA:17989"/>
        <dbReference type="Rhea" id="RHEA-COMP:9863"/>
        <dbReference type="Rhea" id="RHEA-COMP:11604"/>
        <dbReference type="ChEBI" id="CHEBI:15378"/>
        <dbReference type="ChEBI" id="CHEBI:29999"/>
        <dbReference type="ChEBI" id="CHEBI:30616"/>
        <dbReference type="ChEBI" id="CHEBI:83421"/>
        <dbReference type="ChEBI" id="CHEBI:456216"/>
        <dbReference type="EC" id="2.7.11.1"/>
    </reaction>
</comment>
<dbReference type="Pfam" id="PF00069">
    <property type="entry name" value="Pkinase"/>
    <property type="match status" value="1"/>
</dbReference>
<keyword evidence="4 9" id="KW-0547">Nucleotide-binding</keyword>
<dbReference type="GO" id="GO:0005524">
    <property type="term" value="F:ATP binding"/>
    <property type="evidence" value="ECO:0007669"/>
    <property type="project" value="UniProtKB-UniRule"/>
</dbReference>
<evidence type="ECO:0000313" key="12">
    <source>
        <dbReference type="EMBL" id="EEQ35778.1"/>
    </source>
</evidence>
<evidence type="ECO:0000256" key="6">
    <source>
        <dbReference type="ARBA" id="ARBA00022840"/>
    </source>
</evidence>
<feature type="binding site" evidence="9">
    <location>
        <position position="111"/>
    </location>
    <ligand>
        <name>ATP</name>
        <dbReference type="ChEBI" id="CHEBI:30616"/>
    </ligand>
</feature>
<dbReference type="eggNOG" id="KOG1290">
    <property type="taxonomic scope" value="Eukaryota"/>
</dbReference>
<evidence type="ECO:0000256" key="4">
    <source>
        <dbReference type="ARBA" id="ARBA00022741"/>
    </source>
</evidence>
<keyword evidence="3" id="KW-0808">Transferase</keyword>
<dbReference type="EC" id="2.7.11.1" evidence="1"/>
<evidence type="ECO:0000313" key="13">
    <source>
        <dbReference type="Proteomes" id="UP000002035"/>
    </source>
</evidence>
<accession>C5G0X5</accession>
<keyword evidence="6 9" id="KW-0067">ATP-binding</keyword>
<dbReference type="EMBL" id="DS995709">
    <property type="protein sequence ID" value="EEQ35778.1"/>
    <property type="molecule type" value="Genomic_DNA"/>
</dbReference>
<dbReference type="PROSITE" id="PS50011">
    <property type="entry name" value="PROTEIN_KINASE_DOM"/>
    <property type="match status" value="1"/>
</dbReference>
<dbReference type="PROSITE" id="PS00108">
    <property type="entry name" value="PROTEIN_KINASE_ST"/>
    <property type="match status" value="1"/>
</dbReference>
<proteinExistence type="inferred from homology"/>
<evidence type="ECO:0000256" key="9">
    <source>
        <dbReference type="PROSITE-ProRule" id="PRU10141"/>
    </source>
</evidence>
<evidence type="ECO:0000256" key="8">
    <source>
        <dbReference type="ARBA" id="ARBA00048679"/>
    </source>
</evidence>
<dbReference type="VEuPathDB" id="FungiDB:MCYG_08597"/>
<evidence type="ECO:0000256" key="5">
    <source>
        <dbReference type="ARBA" id="ARBA00022777"/>
    </source>
</evidence>
<dbReference type="OMA" id="IFEMAWG"/>
<gene>
    <name evidence="12" type="ORF">MCYG_08597</name>
</gene>
<dbReference type="InterPro" id="IPR000719">
    <property type="entry name" value="Prot_kinase_dom"/>
</dbReference>
<dbReference type="Gene3D" id="1.10.510.10">
    <property type="entry name" value="Transferase(Phosphotransferase) domain 1"/>
    <property type="match status" value="1"/>
</dbReference>
<dbReference type="GO" id="GO:0050684">
    <property type="term" value="P:regulation of mRNA processing"/>
    <property type="evidence" value="ECO:0007669"/>
    <property type="project" value="TreeGrafter"/>
</dbReference>
<reference evidence="13" key="1">
    <citation type="journal article" date="2012" name="MBio">
        <title>Comparative genome analysis of Trichophyton rubrum and related dermatophytes reveals candidate genes involved in infection.</title>
        <authorList>
            <person name="Martinez D.A."/>
            <person name="Oliver B.G."/>
            <person name="Graeser Y."/>
            <person name="Goldberg J.M."/>
            <person name="Li W."/>
            <person name="Martinez-Rossi N.M."/>
            <person name="Monod M."/>
            <person name="Shelest E."/>
            <person name="Barton R.C."/>
            <person name="Birch E."/>
            <person name="Brakhage A.A."/>
            <person name="Chen Z."/>
            <person name="Gurr S.J."/>
            <person name="Heiman D."/>
            <person name="Heitman J."/>
            <person name="Kosti I."/>
            <person name="Rossi A."/>
            <person name="Saif S."/>
            <person name="Samalova M."/>
            <person name="Saunders C.W."/>
            <person name="Shea T."/>
            <person name="Summerbell R.C."/>
            <person name="Xu J."/>
            <person name="Young S."/>
            <person name="Zeng Q."/>
            <person name="Birren B.W."/>
            <person name="Cuomo C.A."/>
            <person name="White T.C."/>
        </authorList>
    </citation>
    <scope>NUCLEOTIDE SEQUENCE [LARGE SCALE GENOMIC DNA]</scope>
    <source>
        <strain evidence="13">ATCC MYA-4605 / CBS 113480</strain>
    </source>
</reference>
<dbReference type="GO" id="GO:0000245">
    <property type="term" value="P:spliceosomal complex assembly"/>
    <property type="evidence" value="ECO:0007669"/>
    <property type="project" value="TreeGrafter"/>
</dbReference>
<dbReference type="AlphaFoldDB" id="C5G0X5"/>
<dbReference type="Proteomes" id="UP000002035">
    <property type="component" value="Unassembled WGS sequence"/>
</dbReference>
<dbReference type="InterPro" id="IPR017441">
    <property type="entry name" value="Protein_kinase_ATP_BS"/>
</dbReference>
<evidence type="ECO:0000256" key="2">
    <source>
        <dbReference type="ARBA" id="ARBA00022527"/>
    </source>
</evidence>
<dbReference type="SUPFAM" id="SSF56112">
    <property type="entry name" value="Protein kinase-like (PK-like)"/>
    <property type="match status" value="1"/>
</dbReference>
<feature type="domain" description="Protein kinase" evidence="11">
    <location>
        <begin position="82"/>
        <end position="431"/>
    </location>
</feature>
<comment type="catalytic activity">
    <reaction evidence="7">
        <text>L-threonyl-[protein] + ATP = O-phospho-L-threonyl-[protein] + ADP + H(+)</text>
        <dbReference type="Rhea" id="RHEA:46608"/>
        <dbReference type="Rhea" id="RHEA-COMP:11060"/>
        <dbReference type="Rhea" id="RHEA-COMP:11605"/>
        <dbReference type="ChEBI" id="CHEBI:15378"/>
        <dbReference type="ChEBI" id="CHEBI:30013"/>
        <dbReference type="ChEBI" id="CHEBI:30616"/>
        <dbReference type="ChEBI" id="CHEBI:61977"/>
        <dbReference type="ChEBI" id="CHEBI:456216"/>
        <dbReference type="EC" id="2.7.11.1"/>
    </reaction>
</comment>
<dbReference type="InterPro" id="IPR008271">
    <property type="entry name" value="Ser/Thr_kinase_AS"/>
</dbReference>
<keyword evidence="2 10" id="KW-0723">Serine/threonine-protein kinase</keyword>
<evidence type="ECO:0000256" key="1">
    <source>
        <dbReference type="ARBA" id="ARBA00012513"/>
    </source>
</evidence>
<evidence type="ECO:0000259" key="11">
    <source>
        <dbReference type="PROSITE" id="PS50011"/>
    </source>
</evidence>
<comment type="similarity">
    <text evidence="10">Belongs to the protein kinase superfamily.</text>
</comment>
<dbReference type="OrthoDB" id="4174020at2759"/>
<protein>
    <recommendedName>
        <fullName evidence="1">non-specific serine/threonine protein kinase</fullName>
        <ecNumber evidence="1">2.7.11.1</ecNumber>
    </recommendedName>
</protein>
<evidence type="ECO:0000256" key="3">
    <source>
        <dbReference type="ARBA" id="ARBA00022679"/>
    </source>
</evidence>